<keyword evidence="10" id="KW-0732">Signal</keyword>
<dbReference type="InterPro" id="IPR007484">
    <property type="entry name" value="Peptidase_M28"/>
</dbReference>
<keyword evidence="12" id="KW-0256">Endoplasmic reticulum</keyword>
<dbReference type="Gene3D" id="3.40.630.10">
    <property type="entry name" value="Zn peptidases"/>
    <property type="match status" value="1"/>
</dbReference>
<dbReference type="PANTHER" id="PTHR12053">
    <property type="entry name" value="PROTEASE FAMILY M28 PLASMA GLUTAMATE CARBOXYPEPTIDASE-RELATED"/>
    <property type="match status" value="1"/>
</dbReference>
<evidence type="ECO:0000256" key="20">
    <source>
        <dbReference type="ARBA" id="ARBA00033328"/>
    </source>
</evidence>
<dbReference type="Gene3D" id="3.50.30.30">
    <property type="match status" value="1"/>
</dbReference>
<evidence type="ECO:0000256" key="16">
    <source>
        <dbReference type="ARBA" id="ARBA00023145"/>
    </source>
</evidence>
<keyword evidence="7" id="KW-0121">Carboxypeptidase</keyword>
<dbReference type="SUPFAM" id="SSF53187">
    <property type="entry name" value="Zn-dependent exopeptidases"/>
    <property type="match status" value="1"/>
</dbReference>
<comment type="subunit">
    <text evidence="19">Homodimer. The monomeric form is inactive while the homodimer is active.</text>
</comment>
<evidence type="ECO:0000256" key="13">
    <source>
        <dbReference type="ARBA" id="ARBA00022833"/>
    </source>
</evidence>
<keyword evidence="14" id="KW-0333">Golgi apparatus</keyword>
<evidence type="ECO:0000256" key="5">
    <source>
        <dbReference type="ARBA" id="ARBA00014116"/>
    </source>
</evidence>
<reference evidence="22 23" key="1">
    <citation type="submission" date="2023-02" db="EMBL/GenBank/DDBJ databases">
        <title>Description and genomic characterization of Microbulbifer bruguierae sp. nov., isolated from the sediment of mangrove plant Bruguiera sexangula.</title>
        <authorList>
            <person name="Long M."/>
        </authorList>
    </citation>
    <scope>NUCLEOTIDE SEQUENCE [LARGE SCALE GENOMIC DNA]</scope>
    <source>
        <strain evidence="22 23">H12</strain>
    </source>
</reference>
<keyword evidence="15" id="KW-0482">Metalloprotease</keyword>
<keyword evidence="6" id="KW-0964">Secreted</keyword>
<evidence type="ECO:0000256" key="6">
    <source>
        <dbReference type="ARBA" id="ARBA00022525"/>
    </source>
</evidence>
<keyword evidence="13" id="KW-0862">Zinc</keyword>
<evidence type="ECO:0000256" key="10">
    <source>
        <dbReference type="ARBA" id="ARBA00022729"/>
    </source>
</evidence>
<keyword evidence="16" id="KW-0865">Zymogen</keyword>
<feature type="domain" description="Peptidase M28" evidence="21">
    <location>
        <begin position="273"/>
        <end position="458"/>
    </location>
</feature>
<dbReference type="Pfam" id="PF04389">
    <property type="entry name" value="Peptidase_M28"/>
    <property type="match status" value="1"/>
</dbReference>
<comment type="subcellular location">
    <subcellularLocation>
        <location evidence="1">Endoplasmic reticulum</location>
    </subcellularLocation>
    <subcellularLocation>
        <location evidence="3">Golgi apparatus</location>
    </subcellularLocation>
    <subcellularLocation>
        <location evidence="2">Lysosome</location>
    </subcellularLocation>
    <subcellularLocation>
        <location evidence="4">Secreted</location>
    </subcellularLocation>
</comment>
<evidence type="ECO:0000256" key="4">
    <source>
        <dbReference type="ARBA" id="ARBA00004613"/>
    </source>
</evidence>
<organism evidence="22 23">
    <name type="scientific">Microbulbifer bruguierae</name>
    <dbReference type="NCBI Taxonomy" id="3029061"/>
    <lineage>
        <taxon>Bacteria</taxon>
        <taxon>Pseudomonadati</taxon>
        <taxon>Pseudomonadota</taxon>
        <taxon>Gammaproteobacteria</taxon>
        <taxon>Cellvibrionales</taxon>
        <taxon>Microbulbiferaceae</taxon>
        <taxon>Microbulbifer</taxon>
    </lineage>
</organism>
<evidence type="ECO:0000259" key="21">
    <source>
        <dbReference type="Pfam" id="PF04389"/>
    </source>
</evidence>
<evidence type="ECO:0000313" key="23">
    <source>
        <dbReference type="Proteomes" id="UP001236500"/>
    </source>
</evidence>
<evidence type="ECO:0000256" key="1">
    <source>
        <dbReference type="ARBA" id="ARBA00004240"/>
    </source>
</evidence>
<evidence type="ECO:0000256" key="8">
    <source>
        <dbReference type="ARBA" id="ARBA00022670"/>
    </source>
</evidence>
<protein>
    <recommendedName>
        <fullName evidence="5">Carboxypeptidase Q</fullName>
    </recommendedName>
    <alternativeName>
        <fullName evidence="20">Plasma glutamate carboxypeptidase</fullName>
    </alternativeName>
</protein>
<evidence type="ECO:0000256" key="18">
    <source>
        <dbReference type="ARBA" id="ARBA00023228"/>
    </source>
</evidence>
<keyword evidence="17" id="KW-0325">Glycoprotein</keyword>
<evidence type="ECO:0000256" key="3">
    <source>
        <dbReference type="ARBA" id="ARBA00004555"/>
    </source>
</evidence>
<gene>
    <name evidence="22" type="ORF">PVT68_07640</name>
</gene>
<dbReference type="PANTHER" id="PTHR12053:SF3">
    <property type="entry name" value="CARBOXYPEPTIDASE Q"/>
    <property type="match status" value="1"/>
</dbReference>
<dbReference type="EMBL" id="CP118605">
    <property type="protein sequence ID" value="WGL18160.1"/>
    <property type="molecule type" value="Genomic_DNA"/>
</dbReference>
<keyword evidence="8" id="KW-0645">Protease</keyword>
<keyword evidence="9" id="KW-0479">Metal-binding</keyword>
<dbReference type="Proteomes" id="UP001236500">
    <property type="component" value="Chromosome"/>
</dbReference>
<evidence type="ECO:0000256" key="11">
    <source>
        <dbReference type="ARBA" id="ARBA00022801"/>
    </source>
</evidence>
<name>A0ABY8NHJ0_9GAMM</name>
<evidence type="ECO:0000256" key="14">
    <source>
        <dbReference type="ARBA" id="ARBA00023034"/>
    </source>
</evidence>
<proteinExistence type="predicted"/>
<evidence type="ECO:0000256" key="7">
    <source>
        <dbReference type="ARBA" id="ARBA00022645"/>
    </source>
</evidence>
<evidence type="ECO:0000256" key="2">
    <source>
        <dbReference type="ARBA" id="ARBA00004371"/>
    </source>
</evidence>
<evidence type="ECO:0000256" key="17">
    <source>
        <dbReference type="ARBA" id="ARBA00023180"/>
    </source>
</evidence>
<dbReference type="InterPro" id="IPR039866">
    <property type="entry name" value="CPQ"/>
</dbReference>
<evidence type="ECO:0000256" key="12">
    <source>
        <dbReference type="ARBA" id="ARBA00022824"/>
    </source>
</evidence>
<sequence length="480" mass="51856">MLKLMLNPMLNPMLKPLINVTGGLAAALLVAATQAMPLKQEDVSVAEVLRDRALDSSDAYSLVESLTVEVGPRRAGTEGDERAVAWAQQKMKDLGFDRVYTEQIDVKRWVRGHAHAEVVAPYPQPLVVTSLGYGAATPEGGLTAEIVEFADVEALQKAPARKIKGKIAFINKRMERARTGEGYGPAAAGRSKGMRAATEKGAAALLLRSVGTDSDRFAHTGMMSIDGVENPVPALALSAPDANLLEAMLKRGKPVQVKLDTHNERLENGPSFNVVGEVVGREKPEEVVLIGAHLDSWDEGTGALDDGAGVAIVMETARLIAELPQRPRRTLRVVLFGAEEIGLVGARQYVEAHENDLDKIIMVSESDFGAGKVWRFDTRIPESKFVIADQMMQLLAPLGIERGNNQSSGGPDSSVFVARGVPAMGLFQDGSDYFDYHHTPNDTLDKVDPEILKQNVAAWVVMSFLAAEMEGNFGRVSSEH</sequence>
<evidence type="ECO:0000256" key="9">
    <source>
        <dbReference type="ARBA" id="ARBA00022723"/>
    </source>
</evidence>
<evidence type="ECO:0000313" key="22">
    <source>
        <dbReference type="EMBL" id="WGL18160.1"/>
    </source>
</evidence>
<keyword evidence="18" id="KW-0458">Lysosome</keyword>
<accession>A0ABY8NHJ0</accession>
<dbReference type="RefSeq" id="WP_280322122.1">
    <property type="nucleotide sequence ID" value="NZ_CP118605.1"/>
</dbReference>
<evidence type="ECO:0000256" key="19">
    <source>
        <dbReference type="ARBA" id="ARBA00025833"/>
    </source>
</evidence>
<keyword evidence="23" id="KW-1185">Reference proteome</keyword>
<keyword evidence="11" id="KW-0378">Hydrolase</keyword>
<evidence type="ECO:0000256" key="15">
    <source>
        <dbReference type="ARBA" id="ARBA00023049"/>
    </source>
</evidence>